<evidence type="ECO:0000256" key="1">
    <source>
        <dbReference type="SAM" id="Phobius"/>
    </source>
</evidence>
<feature type="transmembrane region" description="Helical" evidence="1">
    <location>
        <begin position="157"/>
        <end position="177"/>
    </location>
</feature>
<dbReference type="InterPro" id="IPR002656">
    <property type="entry name" value="Acyl_transf_3_dom"/>
</dbReference>
<dbReference type="Pfam" id="PF01757">
    <property type="entry name" value="Acyl_transf_3"/>
    <property type="match status" value="1"/>
</dbReference>
<sequence>MRGVAALLVVIMHLLRVVAAFYEQNGSYAGWIAVIAPHTLPLGLIGVDLFFVISGFVLFLSARRSAERGDTGRFALNRFLRIYPLYWIVFLFSVFSTSFVDPTYPMKAMANWPEWFLIDVTNRYDVIAAAWTLMYEVYFYAGIVAILLVAPVHLEKALVGWVVVHLILITLARVGWIGSLNPVTDAILMDFAAGMLIAHFASKGRLPYRRVALLLCVPMLALGLVFLSTQDQTVQVDRVWRLLTFGVVSVALIYVAVSREQDGRRMMPSLRWLGDASYSLYIWHLPVFWTLNWTGSRLGIYSFERPYLTALVWGAITLATSILSYRWIERPILHWMKKPRTSGAVAPTASL</sequence>
<reference evidence="3 4" key="1">
    <citation type="submission" date="2020-08" db="EMBL/GenBank/DDBJ databases">
        <title>Genomic Encyclopedia of Type Strains, Phase IV (KMG-IV): sequencing the most valuable type-strain genomes for metagenomic binning, comparative biology and taxonomic classification.</title>
        <authorList>
            <person name="Goeker M."/>
        </authorList>
    </citation>
    <scope>NUCLEOTIDE SEQUENCE [LARGE SCALE GENOMIC DNA]</scope>
    <source>
        <strain evidence="3 4">DSM 102238</strain>
    </source>
</reference>
<name>A0A7W6E9M9_9HYPH</name>
<feature type="transmembrane region" description="Helical" evidence="1">
    <location>
        <begin position="83"/>
        <end position="106"/>
    </location>
</feature>
<organism evidence="3 4">
    <name type="scientific">Aureimonas pseudogalii</name>
    <dbReference type="NCBI Taxonomy" id="1744844"/>
    <lineage>
        <taxon>Bacteria</taxon>
        <taxon>Pseudomonadati</taxon>
        <taxon>Pseudomonadota</taxon>
        <taxon>Alphaproteobacteria</taxon>
        <taxon>Hyphomicrobiales</taxon>
        <taxon>Aurantimonadaceae</taxon>
        <taxon>Aureimonas</taxon>
    </lineage>
</organism>
<dbReference type="GO" id="GO:0000271">
    <property type="term" value="P:polysaccharide biosynthetic process"/>
    <property type="evidence" value="ECO:0007669"/>
    <property type="project" value="TreeGrafter"/>
</dbReference>
<dbReference type="GO" id="GO:0016747">
    <property type="term" value="F:acyltransferase activity, transferring groups other than amino-acyl groups"/>
    <property type="evidence" value="ECO:0007669"/>
    <property type="project" value="InterPro"/>
</dbReference>
<keyword evidence="1" id="KW-1133">Transmembrane helix</keyword>
<dbReference type="GO" id="GO:0016020">
    <property type="term" value="C:membrane"/>
    <property type="evidence" value="ECO:0007669"/>
    <property type="project" value="TreeGrafter"/>
</dbReference>
<feature type="domain" description="Acyltransferase 3" evidence="2">
    <location>
        <begin position="1"/>
        <end position="322"/>
    </location>
</feature>
<evidence type="ECO:0000313" key="3">
    <source>
        <dbReference type="EMBL" id="MBB3996849.1"/>
    </source>
</evidence>
<dbReference type="EMBL" id="JACIEK010000001">
    <property type="protein sequence ID" value="MBB3996849.1"/>
    <property type="molecule type" value="Genomic_DNA"/>
</dbReference>
<keyword evidence="4" id="KW-1185">Reference proteome</keyword>
<protein>
    <submittedName>
        <fullName evidence="3">Peptidoglycan/LPS O-acetylase OafA/YrhL</fullName>
    </submittedName>
</protein>
<accession>A0A7W6E9M9</accession>
<evidence type="ECO:0000259" key="2">
    <source>
        <dbReference type="Pfam" id="PF01757"/>
    </source>
</evidence>
<proteinExistence type="predicted"/>
<feature type="transmembrane region" description="Helical" evidence="1">
    <location>
        <begin position="307"/>
        <end position="328"/>
    </location>
</feature>
<keyword evidence="1" id="KW-0812">Transmembrane</keyword>
<gene>
    <name evidence="3" type="ORF">GGR04_000670</name>
</gene>
<dbReference type="InterPro" id="IPR050879">
    <property type="entry name" value="Acyltransferase_3"/>
</dbReference>
<dbReference type="AlphaFoldDB" id="A0A7W6E9M9"/>
<feature type="transmembrane region" description="Helical" evidence="1">
    <location>
        <begin position="239"/>
        <end position="257"/>
    </location>
</feature>
<comment type="caution">
    <text evidence="3">The sequence shown here is derived from an EMBL/GenBank/DDBJ whole genome shotgun (WGS) entry which is preliminary data.</text>
</comment>
<feature type="transmembrane region" description="Helical" evidence="1">
    <location>
        <begin position="278"/>
        <end position="295"/>
    </location>
</feature>
<dbReference type="PANTHER" id="PTHR23028">
    <property type="entry name" value="ACETYLTRANSFERASE"/>
    <property type="match status" value="1"/>
</dbReference>
<dbReference type="PANTHER" id="PTHR23028:SF131">
    <property type="entry name" value="BLR2367 PROTEIN"/>
    <property type="match status" value="1"/>
</dbReference>
<feature type="transmembrane region" description="Helical" evidence="1">
    <location>
        <begin position="208"/>
        <end position="227"/>
    </location>
</feature>
<feature type="transmembrane region" description="Helical" evidence="1">
    <location>
        <begin position="43"/>
        <end position="62"/>
    </location>
</feature>
<feature type="transmembrane region" description="Helical" evidence="1">
    <location>
        <begin position="183"/>
        <end position="201"/>
    </location>
</feature>
<dbReference type="Proteomes" id="UP000542776">
    <property type="component" value="Unassembled WGS sequence"/>
</dbReference>
<keyword evidence="1" id="KW-0472">Membrane</keyword>
<evidence type="ECO:0000313" key="4">
    <source>
        <dbReference type="Proteomes" id="UP000542776"/>
    </source>
</evidence>
<feature type="transmembrane region" description="Helical" evidence="1">
    <location>
        <begin position="126"/>
        <end position="150"/>
    </location>
</feature>